<name>A0AAD5SS20_9FUNG</name>
<protein>
    <submittedName>
        <fullName evidence="3">Armadillo repeat-containing protein 3</fullName>
    </submittedName>
</protein>
<comment type="caution">
    <text evidence="3">The sequence shown here is derived from an EMBL/GenBank/DDBJ whole genome shotgun (WGS) entry which is preliminary data.</text>
</comment>
<dbReference type="InterPro" id="IPR052441">
    <property type="entry name" value="Armadillo-Ser/Thr_Kinase"/>
</dbReference>
<organism evidence="3 4">
    <name type="scientific">Physocladia obscura</name>
    <dbReference type="NCBI Taxonomy" id="109957"/>
    <lineage>
        <taxon>Eukaryota</taxon>
        <taxon>Fungi</taxon>
        <taxon>Fungi incertae sedis</taxon>
        <taxon>Chytridiomycota</taxon>
        <taxon>Chytridiomycota incertae sedis</taxon>
        <taxon>Chytridiomycetes</taxon>
        <taxon>Chytridiales</taxon>
        <taxon>Chytriomycetaceae</taxon>
        <taxon>Physocladia</taxon>
    </lineage>
</organism>
<feature type="domain" description="EDR1/CTR1/ARMC3-like peptidase-like" evidence="2">
    <location>
        <begin position="33"/>
        <end position="196"/>
    </location>
</feature>
<evidence type="ECO:0000256" key="1">
    <source>
        <dbReference type="ARBA" id="ARBA00022737"/>
    </source>
</evidence>
<sequence length="284" mass="31476">MGAIEALLALGNDQTKSSHKFSHDALDKLLNYHLSAKYWLRNKLTTENFIKDGFYDIGSAGPNLDKITALPTLSALKMTPLNKRREIITINEVSDQKFGQLCQMALQVTPNLNPRQIIQHIANIVSNAMGGAIEPANLNEFTYKFKITELKMKSDTNVLPIGQITCGTFYHRALLFKAICDRIGLSPCQLVRGDYNRAWNIVDIRRQKNIGLIGSNKLSASREVPVAGLASAATATMIQPMNENSHHAEHSDFPEEVTIVDLMFSPGRLLEISSLEAAAYCYPS</sequence>
<dbReference type="Proteomes" id="UP001211907">
    <property type="component" value="Unassembled WGS sequence"/>
</dbReference>
<reference evidence="3" key="1">
    <citation type="submission" date="2020-05" db="EMBL/GenBank/DDBJ databases">
        <title>Phylogenomic resolution of chytrid fungi.</title>
        <authorList>
            <person name="Stajich J.E."/>
            <person name="Amses K."/>
            <person name="Simmons R."/>
            <person name="Seto K."/>
            <person name="Myers J."/>
            <person name="Bonds A."/>
            <person name="Quandt C.A."/>
            <person name="Barry K."/>
            <person name="Liu P."/>
            <person name="Grigoriev I."/>
            <person name="Longcore J.E."/>
            <person name="James T.Y."/>
        </authorList>
    </citation>
    <scope>NUCLEOTIDE SEQUENCE</scope>
    <source>
        <strain evidence="3">JEL0513</strain>
    </source>
</reference>
<keyword evidence="1" id="KW-0677">Repeat</keyword>
<evidence type="ECO:0000313" key="4">
    <source>
        <dbReference type="Proteomes" id="UP001211907"/>
    </source>
</evidence>
<proteinExistence type="predicted"/>
<dbReference type="InterPro" id="IPR055164">
    <property type="entry name" value="EDR1/CTR1/ARMC3-like_pept-like"/>
</dbReference>
<accession>A0AAD5SS20</accession>
<dbReference type="PANTHER" id="PTHR46618:SF1">
    <property type="entry name" value="ARMADILLO REPEAT-CONTAINING PROTEIN 3"/>
    <property type="match status" value="1"/>
</dbReference>
<evidence type="ECO:0000259" key="2">
    <source>
        <dbReference type="Pfam" id="PF14381"/>
    </source>
</evidence>
<gene>
    <name evidence="3" type="primary">ARMC3</name>
    <name evidence="3" type="ORF">HK100_006990</name>
</gene>
<dbReference type="Pfam" id="PF14381">
    <property type="entry name" value="EDR1_CTR1_ARMC3_pept"/>
    <property type="match status" value="1"/>
</dbReference>
<evidence type="ECO:0000313" key="3">
    <source>
        <dbReference type="EMBL" id="KAJ3092224.1"/>
    </source>
</evidence>
<keyword evidence="4" id="KW-1185">Reference proteome</keyword>
<dbReference type="EMBL" id="JADGJH010003270">
    <property type="protein sequence ID" value="KAJ3092224.1"/>
    <property type="molecule type" value="Genomic_DNA"/>
</dbReference>
<dbReference type="PANTHER" id="PTHR46618">
    <property type="entry name" value="ARMADILLO REPEAT-CONTAINING PROTEIN 3"/>
    <property type="match status" value="1"/>
</dbReference>
<dbReference type="AlphaFoldDB" id="A0AAD5SS20"/>